<evidence type="ECO:0000256" key="4">
    <source>
        <dbReference type="ARBA" id="ARBA00023157"/>
    </source>
</evidence>
<dbReference type="EMBL" id="JACOFX010000011">
    <property type="protein sequence ID" value="MBC3909747.1"/>
    <property type="molecule type" value="Genomic_DNA"/>
</dbReference>
<keyword evidence="3 6" id="KW-0249">Electron transport</keyword>
<evidence type="ECO:0000256" key="3">
    <source>
        <dbReference type="ARBA" id="ARBA00022982"/>
    </source>
</evidence>
<dbReference type="InterPro" id="IPR011767">
    <property type="entry name" value="GLR_AS"/>
</dbReference>
<dbReference type="SUPFAM" id="SSF52833">
    <property type="entry name" value="Thioredoxin-like"/>
    <property type="match status" value="1"/>
</dbReference>
<comment type="function">
    <text evidence="6">Has a glutathione-disulfide oxidoreductase activity in the presence of NADPH and glutathione reductase. Reduces low molecular weight disulfides and proteins.</text>
</comment>
<evidence type="ECO:0000256" key="6">
    <source>
        <dbReference type="RuleBase" id="RU364065"/>
    </source>
</evidence>
<evidence type="ECO:0000256" key="2">
    <source>
        <dbReference type="ARBA" id="ARBA00022448"/>
    </source>
</evidence>
<keyword evidence="6" id="KW-0963">Cytoplasm</keyword>
<dbReference type="PRINTS" id="PR00160">
    <property type="entry name" value="GLUTAREDOXIN"/>
</dbReference>
<dbReference type="NCBIfam" id="TIGR02181">
    <property type="entry name" value="GRX_bact"/>
    <property type="match status" value="1"/>
</dbReference>
<accession>A0ABR6ZDC9</accession>
<proteinExistence type="inferred from homology"/>
<dbReference type="InterPro" id="IPR002109">
    <property type="entry name" value="Glutaredoxin"/>
</dbReference>
<keyword evidence="9" id="KW-1185">Reference proteome</keyword>
<evidence type="ECO:0000259" key="7">
    <source>
        <dbReference type="Pfam" id="PF00462"/>
    </source>
</evidence>
<dbReference type="InterPro" id="IPR051548">
    <property type="entry name" value="Grx-like_ET"/>
</dbReference>
<keyword evidence="2 6" id="KW-0813">Transport</keyword>
<keyword evidence="4" id="KW-1015">Disulfide bond</keyword>
<dbReference type="Proteomes" id="UP000646911">
    <property type="component" value="Unassembled WGS sequence"/>
</dbReference>
<dbReference type="PROSITE" id="PS00195">
    <property type="entry name" value="GLUTAREDOXIN_1"/>
    <property type="match status" value="1"/>
</dbReference>
<reference evidence="8 9" key="1">
    <citation type="submission" date="2020-08" db="EMBL/GenBank/DDBJ databases">
        <title>Novel species isolated from subtropical streams in China.</title>
        <authorList>
            <person name="Lu H."/>
        </authorList>
    </citation>
    <scope>NUCLEOTIDE SEQUENCE [LARGE SCALE GENOMIC DNA]</scope>
    <source>
        <strain evidence="8 9">NL8W</strain>
    </source>
</reference>
<evidence type="ECO:0000256" key="1">
    <source>
        <dbReference type="ARBA" id="ARBA00007787"/>
    </source>
</evidence>
<dbReference type="PANTHER" id="PTHR34386:SF1">
    <property type="entry name" value="GLUTAREDOXIN-LIKE PROTEIN NRDH"/>
    <property type="match status" value="1"/>
</dbReference>
<comment type="caution">
    <text evidence="8">The sequence shown here is derived from an EMBL/GenBank/DDBJ whole genome shotgun (WGS) entry which is preliminary data.</text>
</comment>
<evidence type="ECO:0000256" key="5">
    <source>
        <dbReference type="ARBA" id="ARBA00023284"/>
    </source>
</evidence>
<dbReference type="InterPro" id="IPR011900">
    <property type="entry name" value="GRX_bact"/>
</dbReference>
<dbReference type="PANTHER" id="PTHR34386">
    <property type="entry name" value="GLUTAREDOXIN"/>
    <property type="match status" value="1"/>
</dbReference>
<sequence>MKQVTMYGTSACPFCASADQLLKSKGVQVNKIMVDADPAEMVNMMHRSGRRSVPQIFVEDVYIGGFDDLSALDSAGNFLPLLG</sequence>
<feature type="domain" description="Glutaredoxin" evidence="7">
    <location>
        <begin position="4"/>
        <end position="63"/>
    </location>
</feature>
<keyword evidence="5 6" id="KW-0676">Redox-active center</keyword>
<name>A0ABR6ZDC9_9BURK</name>
<dbReference type="Gene3D" id="3.40.30.10">
    <property type="entry name" value="Glutaredoxin"/>
    <property type="match status" value="1"/>
</dbReference>
<protein>
    <recommendedName>
        <fullName evidence="6">Glutaredoxin</fullName>
    </recommendedName>
</protein>
<dbReference type="PROSITE" id="PS51354">
    <property type="entry name" value="GLUTAREDOXIN_2"/>
    <property type="match status" value="1"/>
</dbReference>
<dbReference type="RefSeq" id="WP_186955262.1">
    <property type="nucleotide sequence ID" value="NZ_JACOFX010000011.1"/>
</dbReference>
<dbReference type="InterPro" id="IPR014025">
    <property type="entry name" value="Glutaredoxin_subgr"/>
</dbReference>
<organism evidence="8 9">
    <name type="scientific">Undibacterium umbellatum</name>
    <dbReference type="NCBI Taxonomy" id="2762300"/>
    <lineage>
        <taxon>Bacteria</taxon>
        <taxon>Pseudomonadati</taxon>
        <taxon>Pseudomonadota</taxon>
        <taxon>Betaproteobacteria</taxon>
        <taxon>Burkholderiales</taxon>
        <taxon>Oxalobacteraceae</taxon>
        <taxon>Undibacterium</taxon>
    </lineage>
</organism>
<evidence type="ECO:0000313" key="9">
    <source>
        <dbReference type="Proteomes" id="UP000646911"/>
    </source>
</evidence>
<comment type="similarity">
    <text evidence="1 6">Belongs to the glutaredoxin family.</text>
</comment>
<dbReference type="Pfam" id="PF00462">
    <property type="entry name" value="Glutaredoxin"/>
    <property type="match status" value="1"/>
</dbReference>
<gene>
    <name evidence="8" type="primary">grxC</name>
    <name evidence="8" type="ORF">H8L47_19450</name>
</gene>
<dbReference type="InterPro" id="IPR036249">
    <property type="entry name" value="Thioredoxin-like_sf"/>
</dbReference>
<evidence type="ECO:0000313" key="8">
    <source>
        <dbReference type="EMBL" id="MBC3909747.1"/>
    </source>
</evidence>